<evidence type="ECO:0000313" key="7">
    <source>
        <dbReference type="Proteomes" id="UP001629246"/>
    </source>
</evidence>
<feature type="domain" description="p-hydroxybenzoic acid efflux pump subunit AaeA-like beta-barrel" evidence="5">
    <location>
        <begin position="280"/>
        <end position="373"/>
    </location>
</feature>
<reference evidence="6 7" key="1">
    <citation type="journal article" date="2024" name="Chem. Sci.">
        <title>Discovery of megapolipeptins by genome mining of a Burkholderiales bacteria collection.</title>
        <authorList>
            <person name="Paulo B.S."/>
            <person name="Recchia M.J.J."/>
            <person name="Lee S."/>
            <person name="Fergusson C.H."/>
            <person name="Romanowski S.B."/>
            <person name="Hernandez A."/>
            <person name="Krull N."/>
            <person name="Liu D.Y."/>
            <person name="Cavanagh H."/>
            <person name="Bos A."/>
            <person name="Gray C.A."/>
            <person name="Murphy B.T."/>
            <person name="Linington R.G."/>
            <person name="Eustaquio A.S."/>
        </authorList>
    </citation>
    <scope>NUCLEOTIDE SEQUENCE [LARGE SCALE GENOMIC DNA]</scope>
    <source>
        <strain evidence="6 7">RL21-008-BIB-A</strain>
    </source>
</reference>
<dbReference type="InterPro" id="IPR058625">
    <property type="entry name" value="MdtA-like_BSH"/>
</dbReference>
<dbReference type="SUPFAM" id="SSF111369">
    <property type="entry name" value="HlyD-like secretion proteins"/>
    <property type="match status" value="2"/>
</dbReference>
<dbReference type="PRINTS" id="PR01490">
    <property type="entry name" value="RTXTOXIND"/>
</dbReference>
<keyword evidence="3" id="KW-1133">Transmembrane helix</keyword>
<gene>
    <name evidence="6" type="ORF">PQR62_01350</name>
</gene>
<keyword evidence="1" id="KW-0175">Coiled coil</keyword>
<protein>
    <submittedName>
        <fullName evidence="6">HlyD family secretion protein</fullName>
    </submittedName>
</protein>
<proteinExistence type="predicted"/>
<organism evidence="6 7">
    <name type="scientific">Herbaspirillum lusitanum</name>
    <dbReference type="NCBI Taxonomy" id="213312"/>
    <lineage>
        <taxon>Bacteria</taxon>
        <taxon>Pseudomonadati</taxon>
        <taxon>Pseudomonadota</taxon>
        <taxon>Betaproteobacteria</taxon>
        <taxon>Burkholderiales</taxon>
        <taxon>Oxalobacteraceae</taxon>
        <taxon>Herbaspirillum</taxon>
    </lineage>
</organism>
<accession>A0ABW9A5G0</accession>
<evidence type="ECO:0000259" key="4">
    <source>
        <dbReference type="Pfam" id="PF25917"/>
    </source>
</evidence>
<feature type="coiled-coil region" evidence="1">
    <location>
        <begin position="208"/>
        <end position="242"/>
    </location>
</feature>
<comment type="caution">
    <text evidence="6">The sequence shown here is derived from an EMBL/GenBank/DDBJ whole genome shotgun (WGS) entry which is preliminary data.</text>
</comment>
<dbReference type="PANTHER" id="PTHR30386:SF24">
    <property type="entry name" value="MULTIDRUG RESISTANCE EFFLUX PUMP"/>
    <property type="match status" value="1"/>
</dbReference>
<dbReference type="RefSeq" id="WP_408153997.1">
    <property type="nucleotide sequence ID" value="NZ_JAQQFM010000001.1"/>
</dbReference>
<dbReference type="InterPro" id="IPR050739">
    <property type="entry name" value="MFP"/>
</dbReference>
<dbReference type="PANTHER" id="PTHR30386">
    <property type="entry name" value="MEMBRANE FUSION SUBUNIT OF EMRAB-TOLC MULTIDRUG EFFLUX PUMP"/>
    <property type="match status" value="1"/>
</dbReference>
<feature type="transmembrane region" description="Helical" evidence="3">
    <location>
        <begin position="42"/>
        <end position="61"/>
    </location>
</feature>
<dbReference type="Gene3D" id="2.40.30.170">
    <property type="match status" value="1"/>
</dbReference>
<feature type="compositionally biased region" description="Polar residues" evidence="2">
    <location>
        <begin position="1"/>
        <end position="26"/>
    </location>
</feature>
<keyword evidence="3" id="KW-0812">Transmembrane</keyword>
<feature type="region of interest" description="Disordered" evidence="2">
    <location>
        <begin position="377"/>
        <end position="405"/>
    </location>
</feature>
<dbReference type="InterPro" id="IPR058634">
    <property type="entry name" value="AaeA-lik-b-barrel"/>
</dbReference>
<evidence type="ECO:0000259" key="5">
    <source>
        <dbReference type="Pfam" id="PF25963"/>
    </source>
</evidence>
<evidence type="ECO:0000256" key="2">
    <source>
        <dbReference type="SAM" id="MobiDB-lite"/>
    </source>
</evidence>
<evidence type="ECO:0000313" key="6">
    <source>
        <dbReference type="EMBL" id="MFL9922892.1"/>
    </source>
</evidence>
<dbReference type="EMBL" id="JAQQFM010000001">
    <property type="protein sequence ID" value="MFL9922892.1"/>
    <property type="molecule type" value="Genomic_DNA"/>
</dbReference>
<dbReference type="Pfam" id="PF25917">
    <property type="entry name" value="BSH_RND"/>
    <property type="match status" value="1"/>
</dbReference>
<evidence type="ECO:0000256" key="3">
    <source>
        <dbReference type="SAM" id="Phobius"/>
    </source>
</evidence>
<feature type="domain" description="Multidrug resistance protein MdtA-like barrel-sandwich hybrid" evidence="4">
    <location>
        <begin position="81"/>
        <end position="277"/>
    </location>
</feature>
<dbReference type="Pfam" id="PF25963">
    <property type="entry name" value="Beta-barrel_AAEA"/>
    <property type="match status" value="1"/>
</dbReference>
<evidence type="ECO:0000256" key="1">
    <source>
        <dbReference type="SAM" id="Coils"/>
    </source>
</evidence>
<dbReference type="Gene3D" id="2.40.50.100">
    <property type="match status" value="1"/>
</dbReference>
<dbReference type="Proteomes" id="UP001629246">
    <property type="component" value="Unassembled WGS sequence"/>
</dbReference>
<feature type="coiled-coil region" evidence="1">
    <location>
        <begin position="135"/>
        <end position="169"/>
    </location>
</feature>
<feature type="region of interest" description="Disordered" evidence="2">
    <location>
        <begin position="1"/>
        <end position="36"/>
    </location>
</feature>
<dbReference type="Gene3D" id="1.10.287.470">
    <property type="entry name" value="Helix hairpin bin"/>
    <property type="match status" value="2"/>
</dbReference>
<name>A0ABW9A5G0_9BURK</name>
<keyword evidence="7" id="KW-1185">Reference proteome</keyword>
<feature type="compositionally biased region" description="Basic and acidic residues" evidence="2">
    <location>
        <begin position="377"/>
        <end position="392"/>
    </location>
</feature>
<keyword evidence="3" id="KW-0472">Membrane</keyword>
<sequence>MSSADISPDQESPKQQGTQSPQNQQDQKSDKPRKRMSARAGFVLRGGAVLALVLLAGWFFYHETRGKYIESTDDAYIHADNVTVSPKVSGYVEQVYVADNQEVKAGQSLVRIDPRDYSAQSAQFKAQIDASAASVDAARASLQEQKSAIAQAQAQVASAQEDARFARSEVERYQPLAASGAETREKLNSLRNQATLADANVAARRAALEAAQLRVNSMQAQIRQAQAQGENAQAQFDAANVNLAATELKASTDGRIGDKGVRVGQFVSAGTRLMSVVPSSFYVVANFKETQIGLMRIGQPATVKIDALPGEEFQAHVESISPGTGAQFSLLPPQNATGNFTKIVQRVPVRIAVDVGPQLRRLFVAGMSVTAEVNTIDAKDDLKNQRNKDQANRQDPPASPEGKHS</sequence>